<dbReference type="PATRIC" id="fig|1121439.3.peg.2492"/>
<comment type="function">
    <text evidence="5 6">Structural component of flagellum, the bacterial motility apparatus. Part of the rod structure of flagellar basal body.</text>
</comment>
<sequence>MKLTRPHIELTAKVMDLQLERQNLVMANLANIATPNYRPREIAFEKELQRALNQDAHGRMTRTEQGHMPAVFDPNSFEGQAEKVFKPRYIYGEDSVNLDKEMATMSKNTLQYNTLTTIMQRYFTGVNKIITEGSK</sequence>
<keyword evidence="7" id="KW-0282">Flagellum</keyword>
<evidence type="ECO:0000256" key="1">
    <source>
        <dbReference type="ARBA" id="ARBA00004117"/>
    </source>
</evidence>
<comment type="caution">
    <text evidence="7">The sequence shown here is derived from an EMBL/GenBank/DDBJ whole genome shotgun (WGS) entry which is preliminary data.</text>
</comment>
<dbReference type="OrthoDB" id="9788334at2"/>
<dbReference type="NCBIfam" id="TIGR01396">
    <property type="entry name" value="FlgB"/>
    <property type="match status" value="1"/>
</dbReference>
<evidence type="ECO:0000256" key="3">
    <source>
        <dbReference type="ARBA" id="ARBA00014376"/>
    </source>
</evidence>
<comment type="subunit">
    <text evidence="6">The basal body constitutes a major portion of the flagellar organelle and consists of a number of rings mounted on a central rod.</text>
</comment>
<dbReference type="RefSeq" id="WP_020887813.1">
    <property type="nucleotide sequence ID" value="NZ_ATHI01000030.1"/>
</dbReference>
<dbReference type="AlphaFoldDB" id="S7UAL7"/>
<reference evidence="7 8" key="1">
    <citation type="journal article" date="2013" name="Genome Announc.">
        <title>Draft genome sequences for three mercury-methylating, sulfate-reducing bacteria.</title>
        <authorList>
            <person name="Brown S.D."/>
            <person name="Hurt R.A.Jr."/>
            <person name="Gilmour C.C."/>
            <person name="Elias D.A."/>
        </authorList>
    </citation>
    <scope>NUCLEOTIDE SEQUENCE [LARGE SCALE GENOMIC DNA]</scope>
    <source>
        <strain evidence="7 8">DSM 16529</strain>
    </source>
</reference>
<evidence type="ECO:0000313" key="7">
    <source>
        <dbReference type="EMBL" id="EPR30989.1"/>
    </source>
</evidence>
<keyword evidence="4 6" id="KW-0975">Bacterial flagellum</keyword>
<dbReference type="NCBIfam" id="NF009264">
    <property type="entry name" value="PRK12621.1"/>
    <property type="match status" value="1"/>
</dbReference>
<dbReference type="GO" id="GO:0071973">
    <property type="term" value="P:bacterial-type flagellum-dependent cell motility"/>
    <property type="evidence" value="ECO:0007669"/>
    <property type="project" value="InterPro"/>
</dbReference>
<dbReference type="GO" id="GO:0030694">
    <property type="term" value="C:bacterial-type flagellum basal body, rod"/>
    <property type="evidence" value="ECO:0007669"/>
    <property type="project" value="InterPro"/>
</dbReference>
<comment type="subcellular location">
    <subcellularLocation>
        <location evidence="1 6">Bacterial flagellum basal body</location>
    </subcellularLocation>
</comment>
<dbReference type="PIRSF" id="PIRSF002889">
    <property type="entry name" value="Rod_FlgB"/>
    <property type="match status" value="1"/>
</dbReference>
<name>S7UAL7_9BACT</name>
<organism evidence="7 8">
    <name type="scientific">Alkalidesulfovibrio alkalitolerans DSM 16529</name>
    <dbReference type="NCBI Taxonomy" id="1121439"/>
    <lineage>
        <taxon>Bacteria</taxon>
        <taxon>Pseudomonadati</taxon>
        <taxon>Thermodesulfobacteriota</taxon>
        <taxon>Desulfovibrionia</taxon>
        <taxon>Desulfovibrionales</taxon>
        <taxon>Desulfovibrionaceae</taxon>
        <taxon>Alkalidesulfovibrio</taxon>
    </lineage>
</organism>
<evidence type="ECO:0000256" key="4">
    <source>
        <dbReference type="ARBA" id="ARBA00023143"/>
    </source>
</evidence>
<dbReference type="Proteomes" id="UP000014975">
    <property type="component" value="Unassembled WGS sequence"/>
</dbReference>
<keyword evidence="7" id="KW-0969">Cilium</keyword>
<evidence type="ECO:0000256" key="6">
    <source>
        <dbReference type="PIRNR" id="PIRNR002889"/>
    </source>
</evidence>
<dbReference type="eggNOG" id="COG1815">
    <property type="taxonomic scope" value="Bacteria"/>
</dbReference>
<gene>
    <name evidence="7" type="ORF">dsat_1116</name>
</gene>
<evidence type="ECO:0000313" key="8">
    <source>
        <dbReference type="Proteomes" id="UP000014975"/>
    </source>
</evidence>
<protein>
    <recommendedName>
        <fullName evidence="3 6">Flagellar basal body rod protein FlgB</fullName>
    </recommendedName>
</protein>
<evidence type="ECO:0000256" key="2">
    <source>
        <dbReference type="ARBA" id="ARBA00009677"/>
    </source>
</evidence>
<keyword evidence="8" id="KW-1185">Reference proteome</keyword>
<dbReference type="STRING" id="1121439.dsat_1116"/>
<dbReference type="InterPro" id="IPR006300">
    <property type="entry name" value="FlgB"/>
</dbReference>
<comment type="similarity">
    <text evidence="2 6">Belongs to the flagella basal body rod proteins family.</text>
</comment>
<accession>S7UAL7</accession>
<dbReference type="EMBL" id="ATHI01000030">
    <property type="protein sequence ID" value="EPR30989.1"/>
    <property type="molecule type" value="Genomic_DNA"/>
</dbReference>
<evidence type="ECO:0000256" key="5">
    <source>
        <dbReference type="ARBA" id="ARBA00024934"/>
    </source>
</evidence>
<keyword evidence="7" id="KW-0966">Cell projection</keyword>
<proteinExistence type="inferred from homology"/>